<name>A0ABS8T3A7_DATST</name>
<keyword evidence="8" id="KW-1185">Reference proteome</keyword>
<dbReference type="EC" id="2.5.1.25" evidence="1"/>
<reference evidence="7 8" key="1">
    <citation type="journal article" date="2021" name="BMC Genomics">
        <title>Datura genome reveals duplications of psychoactive alkaloid biosynthetic genes and high mutation rate following tissue culture.</title>
        <authorList>
            <person name="Rajewski A."/>
            <person name="Carter-House D."/>
            <person name="Stajich J."/>
            <person name="Litt A."/>
        </authorList>
    </citation>
    <scope>NUCLEOTIDE SEQUENCE [LARGE SCALE GENOMIC DNA]</scope>
    <source>
        <strain evidence="7">AR-01</strain>
    </source>
</reference>
<dbReference type="EMBL" id="JACEIK010001089">
    <property type="protein sequence ID" value="MCD7465860.1"/>
    <property type="molecule type" value="Genomic_DNA"/>
</dbReference>
<keyword evidence="4" id="KW-0819">tRNA processing</keyword>
<evidence type="ECO:0000256" key="2">
    <source>
        <dbReference type="ARBA" id="ARBA00022679"/>
    </source>
</evidence>
<gene>
    <name evidence="7" type="ORF">HAX54_002038</name>
</gene>
<dbReference type="InterPro" id="IPR039262">
    <property type="entry name" value="DTWD2/TAPT"/>
</dbReference>
<sequence length="97" mass="11202">MHKQILSEITWPSHCTLHVKPSRDGRWSPFMNFILIDGTWSNSGAMFSRLKERYKLMWGEEEIPCITLNTGASMMHKLRPQPSWDRTCAAAATEPPR</sequence>
<evidence type="ECO:0000259" key="6">
    <source>
        <dbReference type="Pfam" id="PF03942"/>
    </source>
</evidence>
<evidence type="ECO:0000256" key="1">
    <source>
        <dbReference type="ARBA" id="ARBA00012386"/>
    </source>
</evidence>
<evidence type="ECO:0000313" key="8">
    <source>
        <dbReference type="Proteomes" id="UP000823775"/>
    </source>
</evidence>
<dbReference type="PANTHER" id="PTHR21392">
    <property type="entry name" value="TRNA-URIDINE AMINOCARBOXYPROPYLTRANSFERASE 2"/>
    <property type="match status" value="1"/>
</dbReference>
<proteinExistence type="predicted"/>
<evidence type="ECO:0000256" key="4">
    <source>
        <dbReference type="ARBA" id="ARBA00022694"/>
    </source>
</evidence>
<dbReference type="Proteomes" id="UP000823775">
    <property type="component" value="Unassembled WGS sequence"/>
</dbReference>
<protein>
    <recommendedName>
        <fullName evidence="1">tRNA-uridine aminocarboxypropyltransferase</fullName>
        <ecNumber evidence="1">2.5.1.25</ecNumber>
    </recommendedName>
</protein>
<evidence type="ECO:0000256" key="3">
    <source>
        <dbReference type="ARBA" id="ARBA00022691"/>
    </source>
</evidence>
<feature type="domain" description="DTW" evidence="6">
    <location>
        <begin position="29"/>
        <end position="92"/>
    </location>
</feature>
<comment type="catalytic activity">
    <reaction evidence="5">
        <text>a uridine in tRNA + S-adenosyl-L-methionine = a 3-[(3S)-3-amino-3-carboxypropyl]uridine in tRNA + S-methyl-5'-thioadenosine + H(+)</text>
        <dbReference type="Rhea" id="RHEA:62432"/>
        <dbReference type="Rhea" id="RHEA-COMP:13339"/>
        <dbReference type="Rhea" id="RHEA-COMP:16092"/>
        <dbReference type="ChEBI" id="CHEBI:15378"/>
        <dbReference type="ChEBI" id="CHEBI:17509"/>
        <dbReference type="ChEBI" id="CHEBI:59789"/>
        <dbReference type="ChEBI" id="CHEBI:65315"/>
        <dbReference type="ChEBI" id="CHEBI:82930"/>
        <dbReference type="EC" id="2.5.1.25"/>
    </reaction>
</comment>
<organism evidence="7 8">
    <name type="scientific">Datura stramonium</name>
    <name type="common">Jimsonweed</name>
    <name type="synonym">Common thornapple</name>
    <dbReference type="NCBI Taxonomy" id="4076"/>
    <lineage>
        <taxon>Eukaryota</taxon>
        <taxon>Viridiplantae</taxon>
        <taxon>Streptophyta</taxon>
        <taxon>Embryophyta</taxon>
        <taxon>Tracheophyta</taxon>
        <taxon>Spermatophyta</taxon>
        <taxon>Magnoliopsida</taxon>
        <taxon>eudicotyledons</taxon>
        <taxon>Gunneridae</taxon>
        <taxon>Pentapetalae</taxon>
        <taxon>asterids</taxon>
        <taxon>lamiids</taxon>
        <taxon>Solanales</taxon>
        <taxon>Solanaceae</taxon>
        <taxon>Solanoideae</taxon>
        <taxon>Datureae</taxon>
        <taxon>Datura</taxon>
    </lineage>
</organism>
<keyword evidence="2" id="KW-0808">Transferase</keyword>
<evidence type="ECO:0000313" key="7">
    <source>
        <dbReference type="EMBL" id="MCD7465860.1"/>
    </source>
</evidence>
<dbReference type="PANTHER" id="PTHR21392:SF4">
    <property type="entry name" value="TRNA-URIDINE AMINOCARBOXYPROPYLTRANSFERASE"/>
    <property type="match status" value="1"/>
</dbReference>
<comment type="caution">
    <text evidence="7">The sequence shown here is derived from an EMBL/GenBank/DDBJ whole genome shotgun (WGS) entry which is preliminary data.</text>
</comment>
<evidence type="ECO:0000256" key="5">
    <source>
        <dbReference type="ARBA" id="ARBA00048718"/>
    </source>
</evidence>
<dbReference type="Pfam" id="PF03942">
    <property type="entry name" value="DTW"/>
    <property type="match status" value="1"/>
</dbReference>
<dbReference type="InterPro" id="IPR005636">
    <property type="entry name" value="DTW"/>
</dbReference>
<accession>A0ABS8T3A7</accession>
<keyword evidence="3" id="KW-0949">S-adenosyl-L-methionine</keyword>